<protein>
    <submittedName>
        <fullName evidence="1">Uncharacterized protein</fullName>
    </submittedName>
</protein>
<dbReference type="EMBL" id="CAJPWZ010000635">
    <property type="protein sequence ID" value="CAG2197190.1"/>
    <property type="molecule type" value="Genomic_DNA"/>
</dbReference>
<organism evidence="1 2">
    <name type="scientific">Mytilus edulis</name>
    <name type="common">Blue mussel</name>
    <dbReference type="NCBI Taxonomy" id="6550"/>
    <lineage>
        <taxon>Eukaryota</taxon>
        <taxon>Metazoa</taxon>
        <taxon>Spiralia</taxon>
        <taxon>Lophotrochozoa</taxon>
        <taxon>Mollusca</taxon>
        <taxon>Bivalvia</taxon>
        <taxon>Autobranchia</taxon>
        <taxon>Pteriomorphia</taxon>
        <taxon>Mytilida</taxon>
        <taxon>Mytiloidea</taxon>
        <taxon>Mytilidae</taxon>
        <taxon>Mytilinae</taxon>
        <taxon>Mytilus</taxon>
    </lineage>
</organism>
<comment type="caution">
    <text evidence="1">The sequence shown here is derived from an EMBL/GenBank/DDBJ whole genome shotgun (WGS) entry which is preliminary data.</text>
</comment>
<keyword evidence="2" id="KW-1185">Reference proteome</keyword>
<gene>
    <name evidence="1" type="ORF">MEDL_12023</name>
</gene>
<evidence type="ECO:0000313" key="2">
    <source>
        <dbReference type="Proteomes" id="UP000683360"/>
    </source>
</evidence>
<name>A0A8S3QQC9_MYTED</name>
<dbReference type="AlphaFoldDB" id="A0A8S3QQC9"/>
<reference evidence="1" key="1">
    <citation type="submission" date="2021-03" db="EMBL/GenBank/DDBJ databases">
        <authorList>
            <person name="Bekaert M."/>
        </authorList>
    </citation>
    <scope>NUCLEOTIDE SEQUENCE</scope>
</reference>
<sequence length="208" mass="23054">MADTTNFLFSWVNNEEMGPFTNWDTGEPNCMEGTNAEPTPVLLNCHMIKNCVRLQHVSTTSWCHHLHKTSITTEAQTYIVSSTTGAQTTTVATGADAQTTTVASTPDTTVMETTSESTKKQLFTSFTYSVSNQQQPLYHLKLSNNLTRTASTTDDYHNQEETSFKPNTDYIPVEFTMLGTFFVNSTQICSCHLLSNQTNSPGKIGILK</sequence>
<proteinExistence type="predicted"/>
<dbReference type="Proteomes" id="UP000683360">
    <property type="component" value="Unassembled WGS sequence"/>
</dbReference>
<accession>A0A8S3QQC9</accession>
<evidence type="ECO:0000313" key="1">
    <source>
        <dbReference type="EMBL" id="CAG2197190.1"/>
    </source>
</evidence>